<evidence type="ECO:0000313" key="2">
    <source>
        <dbReference type="EMBL" id="WGZ93504.1"/>
    </source>
</evidence>
<dbReference type="Proteomes" id="UP001301326">
    <property type="component" value="Chromosome"/>
</dbReference>
<organism evidence="2">
    <name type="scientific">Candidatus Thiothrix putei</name>
    <dbReference type="NCBI Taxonomy" id="3080811"/>
    <lineage>
        <taxon>Bacteria</taxon>
        <taxon>Pseudomonadati</taxon>
        <taxon>Pseudomonadota</taxon>
        <taxon>Gammaproteobacteria</taxon>
        <taxon>Thiotrichales</taxon>
        <taxon>Thiotrichaceae</taxon>
        <taxon>Thiothrix</taxon>
    </lineage>
</organism>
<dbReference type="AlphaFoldDB" id="A0AA95HEB8"/>
<evidence type="ECO:0008006" key="3">
    <source>
        <dbReference type="Google" id="ProtNLM"/>
    </source>
</evidence>
<feature type="signal peptide" evidence="1">
    <location>
        <begin position="1"/>
        <end position="18"/>
    </location>
</feature>
<reference evidence="2" key="1">
    <citation type="journal article" date="2023" name="Int. J. Mol. Sci.">
        <title>Metagenomics Revealed a New Genus 'Candidatus Thiocaldithrix dubininis' gen. nov., sp. nov. and a New Species 'Candidatus Thiothrix putei' sp. nov. in the Family Thiotrichaceae, Some Members of Which Have Traits of Both Na+- and H+-Motive Energetics.</title>
        <authorList>
            <person name="Ravin N.V."/>
            <person name="Muntyan M.S."/>
            <person name="Smolyakov D.D."/>
            <person name="Rudenko T.S."/>
            <person name="Beletsky A.V."/>
            <person name="Mardanov A.V."/>
            <person name="Grabovich M.Y."/>
        </authorList>
    </citation>
    <scope>NUCLEOTIDE SEQUENCE</scope>
    <source>
        <strain evidence="2">GKL-02</strain>
    </source>
</reference>
<feature type="chain" id="PRO_5041724806" description="Phytase-like domain-containing protein" evidence="1">
    <location>
        <begin position="19"/>
        <end position="307"/>
    </location>
</feature>
<name>A0AA95HEB8_9GAMM</name>
<evidence type="ECO:0000256" key="1">
    <source>
        <dbReference type="SAM" id="SignalP"/>
    </source>
</evidence>
<proteinExistence type="predicted"/>
<accession>A0AA95HEB8</accession>
<dbReference type="SUPFAM" id="SSF101898">
    <property type="entry name" value="NHL repeat"/>
    <property type="match status" value="1"/>
</dbReference>
<reference evidence="2" key="2">
    <citation type="submission" date="2023-04" db="EMBL/GenBank/DDBJ databases">
        <authorList>
            <person name="Beletskiy A.V."/>
            <person name="Mardanov A.V."/>
            <person name="Ravin N.V."/>
        </authorList>
    </citation>
    <scope>NUCLEOTIDE SEQUENCE</scope>
    <source>
        <strain evidence="2">GKL-02</strain>
    </source>
</reference>
<sequence length="307" mass="33220">MRKISVLMLAGLLLSACGEPDMGNFKPGVANACQAMPAFISKTGLGAQVAIDTQQRGYTGLRLLNVQSGQAWQHPSWDDAGHVGAFARDKAGNIYVAPTPDVSLAENPPALQNRIYKIDAQTGEMALWLELPAVAPPSPSNPFGTMGLFYDCDTDSLYASSLAGSTPKQANGRIYRVDMASNAVVSQLEGTDAIGVGVFNGAEHKRLYFGSARSSDVYSVALDTHGDFTDDLRHEFALATLPDGNSTSVRKIEFAERQGQYVMQAKETEFGFRLLAENNPHKRAYRFSYQAGQDRWQFVAATPEGGE</sequence>
<keyword evidence="1" id="KW-0732">Signal</keyword>
<protein>
    <recommendedName>
        <fullName evidence="3">Phytase-like domain-containing protein</fullName>
    </recommendedName>
</protein>
<dbReference type="KEGG" id="tput:QJT81_17110"/>
<dbReference type="PROSITE" id="PS51257">
    <property type="entry name" value="PROKAR_LIPOPROTEIN"/>
    <property type="match status" value="1"/>
</dbReference>
<dbReference type="EMBL" id="CP124756">
    <property type="protein sequence ID" value="WGZ93504.1"/>
    <property type="molecule type" value="Genomic_DNA"/>
</dbReference>
<gene>
    <name evidence="2" type="ORF">QJT81_17110</name>
</gene>